<dbReference type="PANTHER" id="PTHR45453">
    <property type="entry name" value="PHOSPHATE REGULON SENSOR PROTEIN PHOR"/>
    <property type="match status" value="1"/>
</dbReference>
<dbReference type="InterPro" id="IPR003594">
    <property type="entry name" value="HATPase_dom"/>
</dbReference>
<name>A0A7K1SNC8_9BACT</name>
<evidence type="ECO:0000256" key="2">
    <source>
        <dbReference type="ARBA" id="ARBA00012438"/>
    </source>
</evidence>
<dbReference type="SUPFAM" id="SSF55874">
    <property type="entry name" value="ATPase domain of HSP90 chaperone/DNA topoisomerase II/histidine kinase"/>
    <property type="match status" value="1"/>
</dbReference>
<reference evidence="8 9" key="1">
    <citation type="submission" date="2019-12" db="EMBL/GenBank/DDBJ databases">
        <title>Spirosoma sp. HMF4905 genome sequencing and assembly.</title>
        <authorList>
            <person name="Kang H."/>
            <person name="Cha I."/>
            <person name="Kim H."/>
            <person name="Joh K."/>
        </authorList>
    </citation>
    <scope>NUCLEOTIDE SEQUENCE [LARGE SCALE GENOMIC DNA]</scope>
    <source>
        <strain evidence="8 9">HMF4905</strain>
    </source>
</reference>
<keyword evidence="5" id="KW-0418">Kinase</keyword>
<protein>
    <recommendedName>
        <fullName evidence="2">histidine kinase</fullName>
        <ecNumber evidence="2">2.7.13.3</ecNumber>
    </recommendedName>
</protein>
<keyword evidence="9" id="KW-1185">Reference proteome</keyword>
<dbReference type="InterPro" id="IPR050351">
    <property type="entry name" value="BphY/WalK/GraS-like"/>
</dbReference>
<keyword evidence="3" id="KW-0597">Phosphoprotein</keyword>
<dbReference type="EMBL" id="WPIN01000022">
    <property type="protein sequence ID" value="MVM35299.1"/>
    <property type="molecule type" value="Genomic_DNA"/>
</dbReference>
<dbReference type="AlphaFoldDB" id="A0A7K1SNC8"/>
<evidence type="ECO:0000313" key="8">
    <source>
        <dbReference type="EMBL" id="MVM35299.1"/>
    </source>
</evidence>
<evidence type="ECO:0000313" key="9">
    <source>
        <dbReference type="Proteomes" id="UP000436006"/>
    </source>
</evidence>
<accession>A0A7K1SNC8</accession>
<sequence>MKDLSDNVIFLLHDQVALLSLLDNNLILLKELFLKDEISFFISDDESVNNLLKKRIENHIALNNNFLIKSWAKGIDNKTLKPISIFNESMSNYINKNTKLNPSFYYDKLKNLANNFEDFKGKSMTNEEHKIIIKEIDISKKIILGYFLKSSLSLIDRLKNKSNNFVDYIKNDSDSENLPFEVSSMLEQIFVDFQLKSSSKKIEIEKNYENQKFYASGSKPDIIRAFENLVNNAIKYNRTSENHKVWISVKIYEENKFIKIRIENWGVGILENEIIEDLIYKIGYRGEYARLNNIEGQGYGLSFAKKEIEKSGGLLSIESKPSKITSIVNESTNFITVVTVKLKKA</sequence>
<dbReference type="GO" id="GO:0005886">
    <property type="term" value="C:plasma membrane"/>
    <property type="evidence" value="ECO:0007669"/>
    <property type="project" value="TreeGrafter"/>
</dbReference>
<evidence type="ECO:0000259" key="7">
    <source>
        <dbReference type="PROSITE" id="PS50109"/>
    </source>
</evidence>
<dbReference type="GO" id="GO:0004721">
    <property type="term" value="F:phosphoprotein phosphatase activity"/>
    <property type="evidence" value="ECO:0007669"/>
    <property type="project" value="TreeGrafter"/>
</dbReference>
<feature type="domain" description="Histidine kinase" evidence="7">
    <location>
        <begin position="156"/>
        <end position="345"/>
    </location>
</feature>
<dbReference type="PROSITE" id="PS50109">
    <property type="entry name" value="HIS_KIN"/>
    <property type="match status" value="1"/>
</dbReference>
<dbReference type="RefSeq" id="WP_157590112.1">
    <property type="nucleotide sequence ID" value="NZ_WPIN01000022.1"/>
</dbReference>
<evidence type="ECO:0000256" key="4">
    <source>
        <dbReference type="ARBA" id="ARBA00022679"/>
    </source>
</evidence>
<organism evidence="8 9">
    <name type="scientific">Spirosoma arboris</name>
    <dbReference type="NCBI Taxonomy" id="2682092"/>
    <lineage>
        <taxon>Bacteria</taxon>
        <taxon>Pseudomonadati</taxon>
        <taxon>Bacteroidota</taxon>
        <taxon>Cytophagia</taxon>
        <taxon>Cytophagales</taxon>
        <taxon>Cytophagaceae</taxon>
        <taxon>Spirosoma</taxon>
    </lineage>
</organism>
<dbReference type="InterPro" id="IPR005467">
    <property type="entry name" value="His_kinase_dom"/>
</dbReference>
<evidence type="ECO:0000256" key="3">
    <source>
        <dbReference type="ARBA" id="ARBA00022553"/>
    </source>
</evidence>
<dbReference type="Pfam" id="PF02518">
    <property type="entry name" value="HATPase_c"/>
    <property type="match status" value="1"/>
</dbReference>
<evidence type="ECO:0000256" key="1">
    <source>
        <dbReference type="ARBA" id="ARBA00000085"/>
    </source>
</evidence>
<dbReference type="SMART" id="SM00387">
    <property type="entry name" value="HATPase_c"/>
    <property type="match status" value="1"/>
</dbReference>
<keyword evidence="4" id="KW-0808">Transferase</keyword>
<dbReference type="InterPro" id="IPR036890">
    <property type="entry name" value="HATPase_C_sf"/>
</dbReference>
<dbReference type="PANTHER" id="PTHR45453:SF1">
    <property type="entry name" value="PHOSPHATE REGULON SENSOR PROTEIN PHOR"/>
    <property type="match status" value="1"/>
</dbReference>
<gene>
    <name evidence="8" type="ORF">GO755_35080</name>
</gene>
<evidence type="ECO:0000256" key="5">
    <source>
        <dbReference type="ARBA" id="ARBA00022777"/>
    </source>
</evidence>
<dbReference type="Proteomes" id="UP000436006">
    <property type="component" value="Unassembled WGS sequence"/>
</dbReference>
<evidence type="ECO:0000256" key="6">
    <source>
        <dbReference type="ARBA" id="ARBA00023012"/>
    </source>
</evidence>
<dbReference type="GO" id="GO:0016036">
    <property type="term" value="P:cellular response to phosphate starvation"/>
    <property type="evidence" value="ECO:0007669"/>
    <property type="project" value="TreeGrafter"/>
</dbReference>
<dbReference type="GO" id="GO:0000155">
    <property type="term" value="F:phosphorelay sensor kinase activity"/>
    <property type="evidence" value="ECO:0007669"/>
    <property type="project" value="TreeGrafter"/>
</dbReference>
<comment type="catalytic activity">
    <reaction evidence="1">
        <text>ATP + protein L-histidine = ADP + protein N-phospho-L-histidine.</text>
        <dbReference type="EC" id="2.7.13.3"/>
    </reaction>
</comment>
<dbReference type="EC" id="2.7.13.3" evidence="2"/>
<keyword evidence="6" id="KW-0902">Two-component regulatory system</keyword>
<proteinExistence type="predicted"/>
<dbReference type="Gene3D" id="3.30.565.10">
    <property type="entry name" value="Histidine kinase-like ATPase, C-terminal domain"/>
    <property type="match status" value="1"/>
</dbReference>
<comment type="caution">
    <text evidence="8">The sequence shown here is derived from an EMBL/GenBank/DDBJ whole genome shotgun (WGS) entry which is preliminary data.</text>
</comment>